<dbReference type="PRINTS" id="PR00035">
    <property type="entry name" value="HTHGNTR"/>
</dbReference>
<dbReference type="InterPro" id="IPR050679">
    <property type="entry name" value="Bact_HTH_transcr_reg"/>
</dbReference>
<dbReference type="PANTHER" id="PTHR44846:SF1">
    <property type="entry name" value="MANNOSYL-D-GLYCERATE TRANSPORT_METABOLISM SYSTEM REPRESSOR MNGR-RELATED"/>
    <property type="match status" value="1"/>
</dbReference>
<keyword evidence="1" id="KW-0805">Transcription regulation</keyword>
<dbReference type="InterPro" id="IPR036388">
    <property type="entry name" value="WH-like_DNA-bd_sf"/>
</dbReference>
<dbReference type="Pfam" id="PF07702">
    <property type="entry name" value="UTRA"/>
    <property type="match status" value="1"/>
</dbReference>
<dbReference type="EMBL" id="DSKL01000085">
    <property type="protein sequence ID" value="HEH81789.1"/>
    <property type="molecule type" value="Genomic_DNA"/>
</dbReference>
<comment type="caution">
    <text evidence="5">The sequence shown here is derived from an EMBL/GenBank/DDBJ whole genome shotgun (WGS) entry which is preliminary data.</text>
</comment>
<evidence type="ECO:0000259" key="4">
    <source>
        <dbReference type="PROSITE" id="PS50949"/>
    </source>
</evidence>
<feature type="domain" description="HTH gntR-type" evidence="4">
    <location>
        <begin position="2"/>
        <end position="69"/>
    </location>
</feature>
<dbReference type="GO" id="GO:0003700">
    <property type="term" value="F:DNA-binding transcription factor activity"/>
    <property type="evidence" value="ECO:0007669"/>
    <property type="project" value="InterPro"/>
</dbReference>
<dbReference type="PANTHER" id="PTHR44846">
    <property type="entry name" value="MANNOSYL-D-GLYCERATE TRANSPORT/METABOLISM SYSTEM REPRESSOR MNGR-RELATED"/>
    <property type="match status" value="1"/>
</dbReference>
<protein>
    <submittedName>
        <fullName evidence="5">GntR family transcriptional regulator</fullName>
    </submittedName>
</protein>
<organism evidence="5">
    <name type="scientific">Thermus islandicus</name>
    <dbReference type="NCBI Taxonomy" id="540988"/>
    <lineage>
        <taxon>Bacteria</taxon>
        <taxon>Thermotogati</taxon>
        <taxon>Deinococcota</taxon>
        <taxon>Deinococci</taxon>
        <taxon>Thermales</taxon>
        <taxon>Thermaceae</taxon>
        <taxon>Thermus</taxon>
    </lineage>
</organism>
<evidence type="ECO:0000256" key="3">
    <source>
        <dbReference type="ARBA" id="ARBA00023163"/>
    </source>
</evidence>
<dbReference type="InterPro" id="IPR011663">
    <property type="entry name" value="UTRA"/>
</dbReference>
<dbReference type="InterPro" id="IPR028978">
    <property type="entry name" value="Chorismate_lyase_/UTRA_dom_sf"/>
</dbReference>
<dbReference type="Gene3D" id="3.40.1410.10">
    <property type="entry name" value="Chorismate lyase-like"/>
    <property type="match status" value="1"/>
</dbReference>
<evidence type="ECO:0000313" key="5">
    <source>
        <dbReference type="EMBL" id="HEH81789.1"/>
    </source>
</evidence>
<gene>
    <name evidence="5" type="ORF">ENP73_02020</name>
</gene>
<dbReference type="InterPro" id="IPR036390">
    <property type="entry name" value="WH_DNA-bd_sf"/>
</dbReference>
<dbReference type="Pfam" id="PF00392">
    <property type="entry name" value="GntR"/>
    <property type="match status" value="1"/>
</dbReference>
<dbReference type="PROSITE" id="PS50949">
    <property type="entry name" value="HTH_GNTR"/>
    <property type="match status" value="1"/>
</dbReference>
<dbReference type="SUPFAM" id="SSF64288">
    <property type="entry name" value="Chorismate lyase-like"/>
    <property type="match status" value="1"/>
</dbReference>
<dbReference type="AlphaFoldDB" id="A0A7C2GE96"/>
<dbReference type="SMART" id="SM00866">
    <property type="entry name" value="UTRA"/>
    <property type="match status" value="1"/>
</dbReference>
<sequence length="235" mass="27283">MAHKYVEVKGALLKEIRAGKLNGELPSEEALARRFSVSRMTARRALEELAAEGWLERGRGRRSRLVELRFGQGFFRIRPFYRFAESVGARPSTRLLAAGPAKPPATVQERLGTSDTIRIERLRFLNDDPVMLEVRYLRTDLCSSILEHDLEAESIHEILVRNLNLPLTQVWQRLEATSLRGRVARLLGVPHRTPGFRLERVTFTFDTPVTWVEYRMRGDRYYFEDIFSPQREVQE</sequence>
<dbReference type="SUPFAM" id="SSF46785">
    <property type="entry name" value="Winged helix' DNA-binding domain"/>
    <property type="match status" value="1"/>
</dbReference>
<dbReference type="GO" id="GO:0045892">
    <property type="term" value="P:negative regulation of DNA-templated transcription"/>
    <property type="evidence" value="ECO:0007669"/>
    <property type="project" value="TreeGrafter"/>
</dbReference>
<reference evidence="5" key="1">
    <citation type="journal article" date="2020" name="mSystems">
        <title>Genome- and Community-Level Interaction Insights into Carbon Utilization and Element Cycling Functions of Hydrothermarchaeota in Hydrothermal Sediment.</title>
        <authorList>
            <person name="Zhou Z."/>
            <person name="Liu Y."/>
            <person name="Xu W."/>
            <person name="Pan J."/>
            <person name="Luo Z.H."/>
            <person name="Li M."/>
        </authorList>
    </citation>
    <scope>NUCLEOTIDE SEQUENCE [LARGE SCALE GENOMIC DNA]</scope>
    <source>
        <strain evidence="5">SpSt-246</strain>
    </source>
</reference>
<dbReference type="Gene3D" id="1.10.10.10">
    <property type="entry name" value="Winged helix-like DNA-binding domain superfamily/Winged helix DNA-binding domain"/>
    <property type="match status" value="1"/>
</dbReference>
<keyword evidence="3" id="KW-0804">Transcription</keyword>
<dbReference type="SMART" id="SM00345">
    <property type="entry name" value="HTH_GNTR"/>
    <property type="match status" value="1"/>
</dbReference>
<evidence type="ECO:0000256" key="1">
    <source>
        <dbReference type="ARBA" id="ARBA00023015"/>
    </source>
</evidence>
<proteinExistence type="predicted"/>
<dbReference type="CDD" id="cd07377">
    <property type="entry name" value="WHTH_GntR"/>
    <property type="match status" value="1"/>
</dbReference>
<accession>A0A7C2GE96</accession>
<evidence type="ECO:0000256" key="2">
    <source>
        <dbReference type="ARBA" id="ARBA00023125"/>
    </source>
</evidence>
<dbReference type="InterPro" id="IPR000524">
    <property type="entry name" value="Tscrpt_reg_HTH_GntR"/>
</dbReference>
<dbReference type="GO" id="GO:0003677">
    <property type="term" value="F:DNA binding"/>
    <property type="evidence" value="ECO:0007669"/>
    <property type="project" value="UniProtKB-KW"/>
</dbReference>
<keyword evidence="2" id="KW-0238">DNA-binding</keyword>
<name>A0A7C2GE96_9DEIN</name>